<feature type="compositionally biased region" description="Polar residues" evidence="4">
    <location>
        <begin position="76"/>
        <end position="97"/>
    </location>
</feature>
<reference evidence="6" key="2">
    <citation type="submission" date="2024-02" db="EMBL/GenBank/DDBJ databases">
        <title>Comparative genomics of Cryptococcus and Kwoniella reveals pathogenesis evolution and contrasting modes of karyotype evolution via chromosome fusion or intercentromeric recombination.</title>
        <authorList>
            <person name="Coelho M.A."/>
            <person name="David-Palma M."/>
            <person name="Shea T."/>
            <person name="Bowers K."/>
            <person name="McGinley-Smith S."/>
            <person name="Mohammad A.W."/>
            <person name="Gnirke A."/>
            <person name="Yurkov A.M."/>
            <person name="Nowrousian M."/>
            <person name="Sun S."/>
            <person name="Cuomo C.A."/>
            <person name="Heitman J."/>
        </authorList>
    </citation>
    <scope>NUCLEOTIDE SEQUENCE</scope>
    <source>
        <strain evidence="6">CBS 10117</strain>
    </source>
</reference>
<dbReference type="SUPFAM" id="SSF82199">
    <property type="entry name" value="SET domain"/>
    <property type="match status" value="1"/>
</dbReference>
<feature type="compositionally biased region" description="Polar residues" evidence="4">
    <location>
        <begin position="408"/>
        <end position="421"/>
    </location>
</feature>
<feature type="region of interest" description="Disordered" evidence="4">
    <location>
        <begin position="71"/>
        <end position="110"/>
    </location>
</feature>
<dbReference type="GO" id="GO:0032259">
    <property type="term" value="P:methylation"/>
    <property type="evidence" value="ECO:0007669"/>
    <property type="project" value="UniProtKB-KW"/>
</dbReference>
<keyword evidence="7" id="KW-1185">Reference proteome</keyword>
<feature type="domain" description="SET" evidence="5">
    <location>
        <begin position="21"/>
        <end position="367"/>
    </location>
</feature>
<feature type="region of interest" description="Disordered" evidence="4">
    <location>
        <begin position="275"/>
        <end position="332"/>
    </location>
</feature>
<evidence type="ECO:0000256" key="3">
    <source>
        <dbReference type="ARBA" id="ARBA00022691"/>
    </source>
</evidence>
<keyword evidence="1" id="KW-0489">Methyltransferase</keyword>
<sequence>MYDSEVEIWNTLLKWLEEKHPGFESNLSLRDIPGVERGLTAGRDLKKDDTLLHIPSTCMLNPLTLLPNSPIPSHLFPQTKSTNTNVSSPSPKESSTPVPKRARTDKPRKLDTTQLLTLHLALTKDPQERYKSDWAPYIDSLPKSFRPWHPLTWVVPLDEEQRSSGQKEKQREEWIWYNHLYQIGLSGSTRLKVQDVKKRFDQDYEVLSDVLKEEEPFKSQNLVESIEKEVILWAWLNVNTRSISIPLGLPAPSERNNHTLVPIMDFINHSSNEKLITPRVKQLPTPSARMRKQSASSTAKSNGLDKDIALPSPPLTSSAKSNGSTNGTNSMGLRKADQHLLPNKIDFKLVCQEGGLRKDEEVFFEYGGHSSSTLFAEYGFCEIPTKSSFDSSLKLTNGTGSEEEKLASNDTNGNQNVNQRGNSDEKEENGWLSMKYGEVDLTPYINELWEEQDEDDQEEKKAVLQDIGCWGGNTIHCQPSPVHPSHSLLMTLRLIHLPSNSPKLTNISRGLVTYLSPANETSVMMTLENMLKRVIKDSHKRQKDLNKLIGHSIHAKEENGEKEEVNAEQRGIIGMLSSMCEEEQVIARSLLDRLEKGVDFS</sequence>
<reference evidence="6" key="1">
    <citation type="submission" date="2013-07" db="EMBL/GenBank/DDBJ databases">
        <authorList>
            <consortium name="The Broad Institute Genome Sequencing Platform"/>
            <person name="Cuomo C."/>
            <person name="Litvintseva A."/>
            <person name="Chen Y."/>
            <person name="Heitman J."/>
            <person name="Sun S."/>
            <person name="Springer D."/>
            <person name="Dromer F."/>
            <person name="Young S.K."/>
            <person name="Zeng Q."/>
            <person name="Gargeya S."/>
            <person name="Fitzgerald M."/>
            <person name="Abouelleil A."/>
            <person name="Alvarado L."/>
            <person name="Berlin A.M."/>
            <person name="Chapman S.B."/>
            <person name="Dewar J."/>
            <person name="Goldberg J."/>
            <person name="Griggs A."/>
            <person name="Gujja S."/>
            <person name="Hansen M."/>
            <person name="Howarth C."/>
            <person name="Imamovic A."/>
            <person name="Larimer J."/>
            <person name="McCowan C."/>
            <person name="Murphy C."/>
            <person name="Pearson M."/>
            <person name="Priest M."/>
            <person name="Roberts A."/>
            <person name="Saif S."/>
            <person name="Shea T."/>
            <person name="Sykes S."/>
            <person name="Wortman J."/>
            <person name="Nusbaum C."/>
            <person name="Birren B."/>
        </authorList>
    </citation>
    <scope>NUCLEOTIDE SEQUENCE</scope>
    <source>
        <strain evidence="6">CBS 10117</strain>
    </source>
</reference>
<dbReference type="InterPro" id="IPR050600">
    <property type="entry name" value="SETD3_SETD6_MTase"/>
</dbReference>
<dbReference type="PANTHER" id="PTHR13271">
    <property type="entry name" value="UNCHARACTERIZED PUTATIVE METHYLTRANSFERASE"/>
    <property type="match status" value="1"/>
</dbReference>
<proteinExistence type="predicted"/>
<dbReference type="InterPro" id="IPR046341">
    <property type="entry name" value="SET_dom_sf"/>
</dbReference>
<evidence type="ECO:0000259" key="5">
    <source>
        <dbReference type="PROSITE" id="PS50280"/>
    </source>
</evidence>
<dbReference type="RefSeq" id="XP_065824810.1">
    <property type="nucleotide sequence ID" value="XM_065968738.1"/>
</dbReference>
<dbReference type="KEGG" id="kdj:28967044"/>
<feature type="compositionally biased region" description="Polar residues" evidence="4">
    <location>
        <begin position="390"/>
        <end position="400"/>
    </location>
</feature>
<dbReference type="PROSITE" id="PS50280">
    <property type="entry name" value="SET"/>
    <property type="match status" value="1"/>
</dbReference>
<dbReference type="PANTHER" id="PTHR13271:SF47">
    <property type="entry name" value="ACTIN-HISTIDINE N-METHYLTRANSFERASE"/>
    <property type="match status" value="1"/>
</dbReference>
<dbReference type="EMBL" id="CP144533">
    <property type="protein sequence ID" value="WWC60746.1"/>
    <property type="molecule type" value="Genomic_DNA"/>
</dbReference>
<evidence type="ECO:0000256" key="4">
    <source>
        <dbReference type="SAM" id="MobiDB-lite"/>
    </source>
</evidence>
<organism evidence="6 7">
    <name type="scientific">Kwoniella dejecticola CBS 10117</name>
    <dbReference type="NCBI Taxonomy" id="1296121"/>
    <lineage>
        <taxon>Eukaryota</taxon>
        <taxon>Fungi</taxon>
        <taxon>Dikarya</taxon>
        <taxon>Basidiomycota</taxon>
        <taxon>Agaricomycotina</taxon>
        <taxon>Tremellomycetes</taxon>
        <taxon>Tremellales</taxon>
        <taxon>Cryptococcaceae</taxon>
        <taxon>Kwoniella</taxon>
    </lineage>
</organism>
<evidence type="ECO:0000256" key="1">
    <source>
        <dbReference type="ARBA" id="ARBA00022603"/>
    </source>
</evidence>
<keyword evidence="2" id="KW-0808">Transferase</keyword>
<keyword evidence="3" id="KW-0949">S-adenosyl-L-methionine</keyword>
<dbReference type="GO" id="GO:0016279">
    <property type="term" value="F:protein-lysine N-methyltransferase activity"/>
    <property type="evidence" value="ECO:0007669"/>
    <property type="project" value="TreeGrafter"/>
</dbReference>
<dbReference type="GeneID" id="28967044"/>
<feature type="compositionally biased region" description="Polar residues" evidence="4">
    <location>
        <begin position="315"/>
        <end position="331"/>
    </location>
</feature>
<protein>
    <recommendedName>
        <fullName evidence="5">SET domain-containing protein</fullName>
    </recommendedName>
</protein>
<dbReference type="Gene3D" id="3.90.1410.10">
    <property type="entry name" value="set domain protein methyltransferase, domain 1"/>
    <property type="match status" value="1"/>
</dbReference>
<name>A0AAJ8KNE4_9TREE</name>
<accession>A0AAJ8KNE4</accession>
<evidence type="ECO:0000256" key="2">
    <source>
        <dbReference type="ARBA" id="ARBA00022679"/>
    </source>
</evidence>
<feature type="region of interest" description="Disordered" evidence="4">
    <location>
        <begin position="390"/>
        <end position="430"/>
    </location>
</feature>
<dbReference type="AlphaFoldDB" id="A0AAJ8KNE4"/>
<dbReference type="InterPro" id="IPR001214">
    <property type="entry name" value="SET_dom"/>
</dbReference>
<dbReference type="Proteomes" id="UP000078595">
    <property type="component" value="Chromosome 4"/>
</dbReference>
<gene>
    <name evidence="6" type="ORF">I303_103322</name>
</gene>
<evidence type="ECO:0000313" key="7">
    <source>
        <dbReference type="Proteomes" id="UP000078595"/>
    </source>
</evidence>
<evidence type="ECO:0000313" key="6">
    <source>
        <dbReference type="EMBL" id="WWC60746.1"/>
    </source>
</evidence>